<dbReference type="EMBL" id="LT828648">
    <property type="protein sequence ID" value="SLM50176.1"/>
    <property type="molecule type" value="Genomic_DNA"/>
</dbReference>
<dbReference type="PANTHER" id="PTHR30093:SF47">
    <property type="entry name" value="TYPE IV PILUS NON-CORE MINOR PILIN PILE"/>
    <property type="match status" value="1"/>
</dbReference>
<dbReference type="Gene3D" id="3.30.700.10">
    <property type="entry name" value="Glycoprotein, Type 4 Pilin"/>
    <property type="match status" value="1"/>
</dbReference>
<dbReference type="SUPFAM" id="SSF54523">
    <property type="entry name" value="Pili subunits"/>
    <property type="match status" value="1"/>
</dbReference>
<dbReference type="PANTHER" id="PTHR30093">
    <property type="entry name" value="GENERAL SECRETION PATHWAY PROTEIN G"/>
    <property type="match status" value="1"/>
</dbReference>
<dbReference type="Pfam" id="PF07963">
    <property type="entry name" value="N_methyl"/>
    <property type="match status" value="1"/>
</dbReference>
<dbReference type="InterPro" id="IPR012902">
    <property type="entry name" value="N_methyl_site"/>
</dbReference>
<dbReference type="InterPro" id="IPR000983">
    <property type="entry name" value="Bac_GSPG_pilin"/>
</dbReference>
<keyword evidence="2" id="KW-1133">Transmembrane helix</keyword>
<dbReference type="KEGG" id="nja:NSJP_4009"/>
<dbReference type="GO" id="GO:0015627">
    <property type="term" value="C:type II protein secretion system complex"/>
    <property type="evidence" value="ECO:0007669"/>
    <property type="project" value="InterPro"/>
</dbReference>
<organism evidence="3 4">
    <name type="scientific">Nitrospira japonica</name>
    <dbReference type="NCBI Taxonomy" id="1325564"/>
    <lineage>
        <taxon>Bacteria</taxon>
        <taxon>Pseudomonadati</taxon>
        <taxon>Nitrospirota</taxon>
        <taxon>Nitrospiria</taxon>
        <taxon>Nitrospirales</taxon>
        <taxon>Nitrospiraceae</taxon>
        <taxon>Nitrospira</taxon>
    </lineage>
</organism>
<dbReference type="STRING" id="1325564.NSJP_4009"/>
<evidence type="ECO:0000256" key="1">
    <source>
        <dbReference type="ARBA" id="ARBA00022481"/>
    </source>
</evidence>
<dbReference type="PRINTS" id="PR00813">
    <property type="entry name" value="BCTERIALGSPG"/>
</dbReference>
<name>A0A1W1IB00_9BACT</name>
<reference evidence="3 4" key="1">
    <citation type="submission" date="2017-03" db="EMBL/GenBank/DDBJ databases">
        <authorList>
            <person name="Afonso C.L."/>
            <person name="Miller P.J."/>
            <person name="Scott M.A."/>
            <person name="Spackman E."/>
            <person name="Goraichik I."/>
            <person name="Dimitrov K.M."/>
            <person name="Suarez D.L."/>
            <person name="Swayne D.E."/>
        </authorList>
    </citation>
    <scope>NUCLEOTIDE SEQUENCE [LARGE SCALE GENOMIC DNA]</scope>
    <source>
        <strain evidence="3">Genome sequencing of Nitrospira japonica strain NJ11</strain>
    </source>
</reference>
<accession>A0A1W1IB00</accession>
<keyword evidence="4" id="KW-1185">Reference proteome</keyword>
<protein>
    <submittedName>
        <fullName evidence="3">General secretion pathway protein G</fullName>
    </submittedName>
</protein>
<evidence type="ECO:0000313" key="4">
    <source>
        <dbReference type="Proteomes" id="UP000192042"/>
    </source>
</evidence>
<dbReference type="GO" id="GO:0015628">
    <property type="term" value="P:protein secretion by the type II secretion system"/>
    <property type="evidence" value="ECO:0007669"/>
    <property type="project" value="InterPro"/>
</dbReference>
<dbReference type="NCBIfam" id="TIGR02532">
    <property type="entry name" value="IV_pilin_GFxxxE"/>
    <property type="match status" value="1"/>
</dbReference>
<keyword evidence="2" id="KW-0472">Membrane</keyword>
<dbReference type="InterPro" id="IPR045584">
    <property type="entry name" value="Pilin-like"/>
</dbReference>
<dbReference type="Proteomes" id="UP000192042">
    <property type="component" value="Chromosome I"/>
</dbReference>
<keyword evidence="2" id="KW-0812">Transmembrane</keyword>
<dbReference type="OrthoDB" id="9795612at2"/>
<gene>
    <name evidence="3" type="primary">gspG</name>
    <name evidence="3" type="ORF">NSJP_4009</name>
</gene>
<evidence type="ECO:0000256" key="2">
    <source>
        <dbReference type="SAM" id="Phobius"/>
    </source>
</evidence>
<proteinExistence type="predicted"/>
<sequence length="138" mass="15211">MTSRLMEPNIAIGNRTVRMPNGFTLIELLIVVSIVGILATMAIPTYQASLIKAREAALRQDLFTLRDVLDQHRADQGKFPASLQILVGTGYLRTVPKDPFTNSETTWQEITGGVEEGVIDVFSGSDFVGTNGVPYNRW</sequence>
<dbReference type="AlphaFoldDB" id="A0A1W1IB00"/>
<feature type="transmembrane region" description="Helical" evidence="2">
    <location>
        <begin position="21"/>
        <end position="43"/>
    </location>
</feature>
<evidence type="ECO:0000313" key="3">
    <source>
        <dbReference type="EMBL" id="SLM50176.1"/>
    </source>
</evidence>
<keyword evidence="1" id="KW-0488">Methylation</keyword>